<name>A0A2T7BIT0_9BACT</name>
<protein>
    <submittedName>
        <fullName evidence="1">DUF1223 domain-containing protein</fullName>
    </submittedName>
</protein>
<accession>A0A2T7BIT0</accession>
<dbReference type="PANTHER" id="PTHR36057:SF1">
    <property type="entry name" value="LIPOPROTEIN LIPID ATTACHMENT SITE-LIKE PROTEIN, PUTATIVE (DUF1223)-RELATED"/>
    <property type="match status" value="1"/>
</dbReference>
<dbReference type="PANTHER" id="PTHR36057">
    <property type="match status" value="1"/>
</dbReference>
<organism evidence="1 2">
    <name type="scientific">Chitinophaga parva</name>
    <dbReference type="NCBI Taxonomy" id="2169414"/>
    <lineage>
        <taxon>Bacteria</taxon>
        <taxon>Pseudomonadati</taxon>
        <taxon>Bacteroidota</taxon>
        <taxon>Chitinophagia</taxon>
        <taxon>Chitinophagales</taxon>
        <taxon>Chitinophagaceae</taxon>
        <taxon>Chitinophaga</taxon>
    </lineage>
</organism>
<dbReference type="AlphaFoldDB" id="A0A2T7BIT0"/>
<dbReference type="Pfam" id="PF06764">
    <property type="entry name" value="DUF1223"/>
    <property type="match status" value="1"/>
</dbReference>
<dbReference type="InterPro" id="IPR010634">
    <property type="entry name" value="DUF1223"/>
</dbReference>
<gene>
    <name evidence="1" type="ORF">DCC81_18170</name>
</gene>
<dbReference type="OrthoDB" id="9808254at2"/>
<evidence type="ECO:0000313" key="2">
    <source>
        <dbReference type="Proteomes" id="UP000244450"/>
    </source>
</evidence>
<sequence length="257" mass="27500">MKMNMTVAGALIVFALVTAAFISSSIASRKLQHIEPKGNSFAVLELFTSEGCSSCPPAEELLAGIQAQAAGKPIYVLAYHVDYWDRNGWKDPYSDAAFSKRQVDYSRQFAGQVYTPQLIINGQSECIGSDAGAVRNALSAALRTSAANTLQLSGEIKPGGADLEYALDNDPSNCYLLVAVVQRSATTNVKGGENEGRILPHVQLVRGLETMNLKGHKTGHIHVKLPAGFNTREWEITGLVQQNSNGAVTAAAHATLQ</sequence>
<reference evidence="1 2" key="1">
    <citation type="submission" date="2018-04" db="EMBL/GenBank/DDBJ databases">
        <title>Chitinophaga fuyangensis sp. nov., isolated from soil in a chemical factory.</title>
        <authorList>
            <person name="Chen K."/>
        </authorList>
    </citation>
    <scope>NUCLEOTIDE SEQUENCE [LARGE SCALE GENOMIC DNA]</scope>
    <source>
        <strain evidence="1 2">LY-1</strain>
    </source>
</reference>
<comment type="caution">
    <text evidence="1">The sequence shown here is derived from an EMBL/GenBank/DDBJ whole genome shotgun (WGS) entry which is preliminary data.</text>
</comment>
<dbReference type="RefSeq" id="WP_108688001.1">
    <property type="nucleotide sequence ID" value="NZ_QCYK01000002.1"/>
</dbReference>
<dbReference type="Proteomes" id="UP000244450">
    <property type="component" value="Unassembled WGS sequence"/>
</dbReference>
<evidence type="ECO:0000313" key="1">
    <source>
        <dbReference type="EMBL" id="PUZ26163.1"/>
    </source>
</evidence>
<dbReference type="EMBL" id="QCYK01000002">
    <property type="protein sequence ID" value="PUZ26163.1"/>
    <property type="molecule type" value="Genomic_DNA"/>
</dbReference>
<proteinExistence type="predicted"/>
<keyword evidence="2" id="KW-1185">Reference proteome</keyword>
<dbReference type="InterPro" id="IPR036249">
    <property type="entry name" value="Thioredoxin-like_sf"/>
</dbReference>
<dbReference type="SUPFAM" id="SSF52833">
    <property type="entry name" value="Thioredoxin-like"/>
    <property type="match status" value="1"/>
</dbReference>